<dbReference type="Pfam" id="PF13144">
    <property type="entry name" value="ChapFlgA"/>
    <property type="match status" value="1"/>
</dbReference>
<evidence type="ECO:0000259" key="7">
    <source>
        <dbReference type="SMART" id="SM00858"/>
    </source>
</evidence>
<dbReference type="InterPro" id="IPR017585">
    <property type="entry name" value="SAF_FlgA"/>
</dbReference>
<dbReference type="CDD" id="cd11614">
    <property type="entry name" value="SAF_CpaB_FlgA_like"/>
    <property type="match status" value="1"/>
</dbReference>
<dbReference type="PANTHER" id="PTHR36307:SF1">
    <property type="entry name" value="FLAGELLA BASAL BODY P-RING FORMATION PROTEIN FLGA"/>
    <property type="match status" value="1"/>
</dbReference>
<comment type="function">
    <text evidence="6">Involved in the assembly process of the P-ring formation. It may associate with FlgF on the rod constituting a structure essential for the P-ring assembly or may act as a modulator protein for the P-ring assembly.</text>
</comment>
<evidence type="ECO:0000256" key="3">
    <source>
        <dbReference type="ARBA" id="ARBA00014754"/>
    </source>
</evidence>
<protein>
    <recommendedName>
        <fullName evidence="3">Flagella basal body P-ring formation protein FlgA</fullName>
    </recommendedName>
</protein>
<evidence type="ECO:0000256" key="1">
    <source>
        <dbReference type="ARBA" id="ARBA00004418"/>
    </source>
</evidence>
<dbReference type="Gene3D" id="3.90.1210.10">
    <property type="entry name" value="Antifreeze-like/N-acetylneuraminic acid synthase C-terminal domain"/>
    <property type="match status" value="1"/>
</dbReference>
<comment type="similarity">
    <text evidence="2">Belongs to the FlgA family.</text>
</comment>
<dbReference type="InterPro" id="IPR039246">
    <property type="entry name" value="Flagellar_FlgA"/>
</dbReference>
<evidence type="ECO:0000313" key="8">
    <source>
        <dbReference type="EMBL" id="PWI33000.1"/>
    </source>
</evidence>
<dbReference type="EMBL" id="QFWT01000006">
    <property type="protein sequence ID" value="PWI33000.1"/>
    <property type="molecule type" value="Genomic_DNA"/>
</dbReference>
<name>A0A2U3B865_9VIBR</name>
<keyword evidence="8" id="KW-0282">Flagellum</keyword>
<reference evidence="8 9" key="1">
    <citation type="submission" date="2018-05" db="EMBL/GenBank/DDBJ databases">
        <title>Vibrio limimaris sp. nov., isolated from marine sediment.</title>
        <authorList>
            <person name="Li C.-M."/>
        </authorList>
    </citation>
    <scope>NUCLEOTIDE SEQUENCE [LARGE SCALE GENOMIC DNA]</scope>
    <source>
        <strain evidence="8 9">E4404</strain>
    </source>
</reference>
<keyword evidence="4" id="KW-0732">Signal</keyword>
<evidence type="ECO:0000256" key="6">
    <source>
        <dbReference type="ARBA" id="ARBA00025643"/>
    </source>
</evidence>
<keyword evidence="8" id="KW-0969">Cilium</keyword>
<dbReference type="RefSeq" id="WP_109320119.1">
    <property type="nucleotide sequence ID" value="NZ_QFWT01000006.1"/>
</dbReference>
<dbReference type="GO" id="GO:0042597">
    <property type="term" value="C:periplasmic space"/>
    <property type="evidence" value="ECO:0007669"/>
    <property type="project" value="UniProtKB-SubCell"/>
</dbReference>
<dbReference type="AlphaFoldDB" id="A0A2U3B865"/>
<dbReference type="NCBIfam" id="TIGR03170">
    <property type="entry name" value="flgA_cterm"/>
    <property type="match status" value="1"/>
</dbReference>
<comment type="subcellular location">
    <subcellularLocation>
        <location evidence="1">Periplasm</location>
    </subcellularLocation>
</comment>
<dbReference type="Proteomes" id="UP000245362">
    <property type="component" value="Unassembled WGS sequence"/>
</dbReference>
<evidence type="ECO:0000256" key="2">
    <source>
        <dbReference type="ARBA" id="ARBA00010474"/>
    </source>
</evidence>
<accession>A0A2U3B865</accession>
<dbReference type="SMART" id="SM00858">
    <property type="entry name" value="SAF"/>
    <property type="match status" value="1"/>
</dbReference>
<dbReference type="PANTHER" id="PTHR36307">
    <property type="entry name" value="FLAGELLA BASAL BODY P-RING FORMATION PROTEIN FLGA"/>
    <property type="match status" value="1"/>
</dbReference>
<feature type="domain" description="SAF" evidence="7">
    <location>
        <begin position="137"/>
        <end position="198"/>
    </location>
</feature>
<comment type="caution">
    <text evidence="8">The sequence shown here is derived from an EMBL/GenBank/DDBJ whole genome shotgun (WGS) entry which is preliminary data.</text>
</comment>
<organism evidence="8 9">
    <name type="scientific">Vibrio albus</name>
    <dbReference type="NCBI Taxonomy" id="2200953"/>
    <lineage>
        <taxon>Bacteria</taxon>
        <taxon>Pseudomonadati</taxon>
        <taxon>Pseudomonadota</taxon>
        <taxon>Gammaproteobacteria</taxon>
        <taxon>Vibrionales</taxon>
        <taxon>Vibrionaceae</taxon>
        <taxon>Vibrio</taxon>
    </lineage>
</organism>
<gene>
    <name evidence="8" type="primary">flgA</name>
    <name evidence="8" type="ORF">DI392_11840</name>
</gene>
<keyword evidence="5" id="KW-0574">Periplasm</keyword>
<keyword evidence="8" id="KW-0966">Cell projection</keyword>
<evidence type="ECO:0000256" key="5">
    <source>
        <dbReference type="ARBA" id="ARBA00022764"/>
    </source>
</evidence>
<proteinExistence type="inferred from homology"/>
<dbReference type="OrthoDB" id="1669037at2"/>
<evidence type="ECO:0000313" key="9">
    <source>
        <dbReference type="Proteomes" id="UP000245362"/>
    </source>
</evidence>
<sequence>MSYNTGRKGNFRTSEAERKDRKFILHLLISALLFLMGSSAAKAESARKNELEMHLNQSVRQEIATYAALHDWTRYTPQITLRIPSSVEHLPACPQPLRITSRDYNQQPIGNLKRQVSCNAPEQQWQLSIRVTVSITLPVAVAKTTINRETKISSEMLKMESMTFRQPKDFVTRFQSLLGKRAKRRIRSGQIVSPSYLEQNWLIEKGDEVIITASKNGMQASTKGIAMENGARNEQISVKNASSGTIIRATVTERGKVETNF</sequence>
<keyword evidence="9" id="KW-1185">Reference proteome</keyword>
<dbReference type="Gene3D" id="2.30.30.760">
    <property type="match status" value="1"/>
</dbReference>
<evidence type="ECO:0000256" key="4">
    <source>
        <dbReference type="ARBA" id="ARBA00022729"/>
    </source>
</evidence>
<dbReference type="InterPro" id="IPR013974">
    <property type="entry name" value="SAF"/>
</dbReference>
<dbReference type="GO" id="GO:0044780">
    <property type="term" value="P:bacterial-type flagellum assembly"/>
    <property type="evidence" value="ECO:0007669"/>
    <property type="project" value="InterPro"/>
</dbReference>